<evidence type="ECO:0000313" key="2">
    <source>
        <dbReference type="Proteomes" id="UP000276133"/>
    </source>
</evidence>
<sequence length="152" mass="17910">MGIELSDSEYRVVDDYVFSESESEDEVQESNKKKRTRKNWIYERTFDDQEASKDWLDNEKIWSSLKSSETEAGLRVDYRCNLVKRKGPQCAAAIYLIANIGHGINKETKEYIEDLLEKGVQLLRVLLNNIEEEIEKKKKKISRPIYKFQLQI</sequence>
<dbReference type="Proteomes" id="UP000276133">
    <property type="component" value="Unassembled WGS sequence"/>
</dbReference>
<accession>A0A3M7PVY8</accession>
<keyword evidence="2" id="KW-1185">Reference proteome</keyword>
<comment type="caution">
    <text evidence="1">The sequence shown here is derived from an EMBL/GenBank/DDBJ whole genome shotgun (WGS) entry which is preliminary data.</text>
</comment>
<evidence type="ECO:0000313" key="1">
    <source>
        <dbReference type="EMBL" id="RNA03230.1"/>
    </source>
</evidence>
<proteinExistence type="predicted"/>
<name>A0A3M7PVY8_BRAPC</name>
<organism evidence="1 2">
    <name type="scientific">Brachionus plicatilis</name>
    <name type="common">Marine rotifer</name>
    <name type="synonym">Brachionus muelleri</name>
    <dbReference type="NCBI Taxonomy" id="10195"/>
    <lineage>
        <taxon>Eukaryota</taxon>
        <taxon>Metazoa</taxon>
        <taxon>Spiralia</taxon>
        <taxon>Gnathifera</taxon>
        <taxon>Rotifera</taxon>
        <taxon>Eurotatoria</taxon>
        <taxon>Monogononta</taxon>
        <taxon>Pseudotrocha</taxon>
        <taxon>Ploima</taxon>
        <taxon>Brachionidae</taxon>
        <taxon>Brachionus</taxon>
    </lineage>
</organism>
<dbReference type="EMBL" id="REGN01008577">
    <property type="protein sequence ID" value="RNA03230.1"/>
    <property type="molecule type" value="Genomic_DNA"/>
</dbReference>
<gene>
    <name evidence="1" type="ORF">BpHYR1_050554</name>
</gene>
<dbReference type="AlphaFoldDB" id="A0A3M7PVY8"/>
<protein>
    <submittedName>
        <fullName evidence="1">Uncharacterized protein</fullName>
    </submittedName>
</protein>
<reference evidence="1 2" key="1">
    <citation type="journal article" date="2018" name="Sci. Rep.">
        <title>Genomic signatures of local adaptation to the degree of environmental predictability in rotifers.</title>
        <authorList>
            <person name="Franch-Gras L."/>
            <person name="Hahn C."/>
            <person name="Garcia-Roger E.M."/>
            <person name="Carmona M.J."/>
            <person name="Serra M."/>
            <person name="Gomez A."/>
        </authorList>
    </citation>
    <scope>NUCLEOTIDE SEQUENCE [LARGE SCALE GENOMIC DNA]</scope>
    <source>
        <strain evidence="1">HYR1</strain>
    </source>
</reference>